<keyword evidence="6" id="KW-0963">Cytoplasm</keyword>
<dbReference type="InterPro" id="IPR039812">
    <property type="entry name" value="Vesicle-fus_ATPase"/>
</dbReference>
<accession>A0A8J4Q7Q9</accession>
<dbReference type="FunFam" id="1.10.8.60:FF:000115">
    <property type="entry name" value="N-ethylmaleimide-sensitive fusion protein, putative"/>
    <property type="match status" value="1"/>
</dbReference>
<dbReference type="InterPro" id="IPR009010">
    <property type="entry name" value="Asp_de-COase-like_dom_sf"/>
</dbReference>
<comment type="caution">
    <text evidence="8">The sequence shown here is derived from an EMBL/GenBank/DDBJ whole genome shotgun (WGS) entry which is preliminary data.</text>
</comment>
<keyword evidence="6" id="KW-0460">Magnesium</keyword>
<dbReference type="CDD" id="cd00009">
    <property type="entry name" value="AAA"/>
    <property type="match status" value="1"/>
</dbReference>
<dbReference type="GO" id="GO:0006891">
    <property type="term" value="P:intra-Golgi vesicle-mediated transport"/>
    <property type="evidence" value="ECO:0007669"/>
    <property type="project" value="TreeGrafter"/>
</dbReference>
<evidence type="ECO:0000256" key="5">
    <source>
        <dbReference type="ARBA" id="ARBA00022927"/>
    </source>
</evidence>
<dbReference type="FunFam" id="3.40.50.300:FF:000187">
    <property type="entry name" value="Vesicular-fusion ATPase SEC18"/>
    <property type="match status" value="1"/>
</dbReference>
<organism evidence="8 9">
    <name type="scientific">Polysphondylium violaceum</name>
    <dbReference type="NCBI Taxonomy" id="133409"/>
    <lineage>
        <taxon>Eukaryota</taxon>
        <taxon>Amoebozoa</taxon>
        <taxon>Evosea</taxon>
        <taxon>Eumycetozoa</taxon>
        <taxon>Dictyostelia</taxon>
        <taxon>Dictyosteliales</taxon>
        <taxon>Dictyosteliaceae</taxon>
        <taxon>Polysphondylium</taxon>
    </lineage>
</organism>
<dbReference type="FunFam" id="3.40.50.300:FF:000166">
    <property type="entry name" value="vesicle-fusing ATPase isoform X1"/>
    <property type="match status" value="1"/>
</dbReference>
<dbReference type="GO" id="GO:0046872">
    <property type="term" value="F:metal ion binding"/>
    <property type="evidence" value="ECO:0007669"/>
    <property type="project" value="UniProtKB-UniRule"/>
</dbReference>
<comment type="function">
    <text evidence="6">Required for vesicle-mediated transport. Catalyzes the fusion of transport vesicles within the Golgi cisternae. Is also required for transport from the endoplasmic reticulum to the Golgi stack. Seems to function as a fusion protein required for the delivery of cargo proteins to all compartments of the Golgi stack independent of vesicle origin.</text>
</comment>
<keyword evidence="2 6" id="KW-0813">Transport</keyword>
<evidence type="ECO:0000259" key="7">
    <source>
        <dbReference type="SMART" id="SM00382"/>
    </source>
</evidence>
<dbReference type="GO" id="GO:0043001">
    <property type="term" value="P:Golgi to plasma membrane protein transport"/>
    <property type="evidence" value="ECO:0007669"/>
    <property type="project" value="TreeGrafter"/>
</dbReference>
<dbReference type="PANTHER" id="PTHR23078">
    <property type="entry name" value="VESICULAR-FUSION PROTEIN NSF"/>
    <property type="match status" value="1"/>
</dbReference>
<gene>
    <name evidence="8" type="ORF">CYY_002568</name>
</gene>
<dbReference type="GO" id="GO:0005524">
    <property type="term" value="F:ATP binding"/>
    <property type="evidence" value="ECO:0007669"/>
    <property type="project" value="UniProtKB-UniRule"/>
</dbReference>
<dbReference type="Gene3D" id="3.10.330.10">
    <property type="match status" value="1"/>
</dbReference>
<dbReference type="InterPro" id="IPR041569">
    <property type="entry name" value="AAA_lid_3"/>
</dbReference>
<evidence type="ECO:0000256" key="1">
    <source>
        <dbReference type="ARBA" id="ARBA00006914"/>
    </source>
</evidence>
<reference evidence="8" key="1">
    <citation type="submission" date="2020-01" db="EMBL/GenBank/DDBJ databases">
        <title>Development of genomics and gene disruption for Polysphondylium violaceum indicates a role for the polyketide synthase stlB in stalk morphogenesis.</title>
        <authorList>
            <person name="Narita B."/>
            <person name="Kawabe Y."/>
            <person name="Kin K."/>
            <person name="Saito T."/>
            <person name="Gibbs R."/>
            <person name="Kuspa A."/>
            <person name="Muzny D."/>
            <person name="Queller D."/>
            <person name="Richards S."/>
            <person name="Strassman J."/>
            <person name="Sucgang R."/>
            <person name="Worley K."/>
            <person name="Schaap P."/>
        </authorList>
    </citation>
    <scope>NUCLEOTIDE SEQUENCE</scope>
    <source>
        <strain evidence="8">QSvi11</strain>
    </source>
</reference>
<dbReference type="Gene3D" id="3.40.50.300">
    <property type="entry name" value="P-loop containing nucleotide triphosphate hydrolases"/>
    <property type="match status" value="2"/>
</dbReference>
<keyword evidence="6" id="KW-0931">ER-Golgi transport</keyword>
<feature type="domain" description="AAA+ ATPase" evidence="7">
    <location>
        <begin position="258"/>
        <end position="405"/>
    </location>
</feature>
<dbReference type="CDD" id="cd19504">
    <property type="entry name" value="RecA-like_NSF-SEC18_r1-like"/>
    <property type="match status" value="1"/>
</dbReference>
<dbReference type="InterPro" id="IPR003959">
    <property type="entry name" value="ATPase_AAA_core"/>
</dbReference>
<dbReference type="Gene3D" id="1.10.8.60">
    <property type="match status" value="1"/>
</dbReference>
<comment type="catalytic activity">
    <reaction evidence="6">
        <text>ATP + H2O = ADP + phosphate + H(+)</text>
        <dbReference type="Rhea" id="RHEA:13065"/>
        <dbReference type="ChEBI" id="CHEBI:15377"/>
        <dbReference type="ChEBI" id="CHEBI:15378"/>
        <dbReference type="ChEBI" id="CHEBI:30616"/>
        <dbReference type="ChEBI" id="CHEBI:43474"/>
        <dbReference type="ChEBI" id="CHEBI:456216"/>
        <dbReference type="EC" id="3.6.4.6"/>
    </reaction>
</comment>
<dbReference type="Pfam" id="PF00004">
    <property type="entry name" value="AAA"/>
    <property type="match status" value="2"/>
</dbReference>
<comment type="cofactor">
    <cofactor evidence="6">
        <name>Mg(2+)</name>
        <dbReference type="ChEBI" id="CHEBI:18420"/>
    </cofactor>
    <text evidence="6">Binds 1 Mg(2+) ion per subunit.</text>
</comment>
<dbReference type="SUPFAM" id="SSF50692">
    <property type="entry name" value="ADC-like"/>
    <property type="match status" value="1"/>
</dbReference>
<comment type="subcellular location">
    <subcellularLocation>
        <location evidence="6">Cytoplasm</location>
    </subcellularLocation>
</comment>
<dbReference type="OrthoDB" id="9982946at2759"/>
<dbReference type="Gene3D" id="2.40.40.20">
    <property type="match status" value="1"/>
</dbReference>
<protein>
    <recommendedName>
        <fullName evidence="6">Vesicle-fusing ATPase</fullName>
        <ecNumber evidence="6">3.6.4.6</ecNumber>
    </recommendedName>
</protein>
<keyword evidence="6" id="KW-0378">Hydrolase</keyword>
<dbReference type="SMART" id="SM00382">
    <property type="entry name" value="AAA"/>
    <property type="match status" value="2"/>
</dbReference>
<dbReference type="PROSITE" id="PS00674">
    <property type="entry name" value="AAA"/>
    <property type="match status" value="1"/>
</dbReference>
<keyword evidence="5 6" id="KW-0653">Protein transport</keyword>
<dbReference type="SUPFAM" id="SSF52540">
    <property type="entry name" value="P-loop containing nucleoside triphosphate hydrolases"/>
    <property type="match status" value="2"/>
</dbReference>
<keyword evidence="3 6" id="KW-0547">Nucleotide-binding</keyword>
<evidence type="ECO:0000313" key="9">
    <source>
        <dbReference type="Proteomes" id="UP000695562"/>
    </source>
</evidence>
<keyword evidence="4 6" id="KW-0067">ATP-binding</keyword>
<name>A0A8J4Q7Q9_9MYCE</name>
<keyword evidence="9" id="KW-1185">Reference proteome</keyword>
<dbReference type="GO" id="GO:0016887">
    <property type="term" value="F:ATP hydrolysis activity"/>
    <property type="evidence" value="ECO:0007669"/>
    <property type="project" value="InterPro"/>
</dbReference>
<feature type="domain" description="AAA+ ATPase" evidence="7">
    <location>
        <begin position="539"/>
        <end position="675"/>
    </location>
</feature>
<evidence type="ECO:0000256" key="6">
    <source>
        <dbReference type="RuleBase" id="RU367045"/>
    </source>
</evidence>
<keyword evidence="6" id="KW-0479">Metal-binding</keyword>
<sequence>MSGANNNIGQLKLKTKASNNESEAFLNRLFLNTSIFQQFFSESIDGLRTNSNYVKLTNNFGYSYILSASGCNMDSNSVAVSKVLRNWMRLGLGEDVYVSYYDPSPNIANVITFKIDYYVRNKAYPKQDSKQIIQKIMESFNGQFFTRGQSFIVNHNNINFEFYVEDISISLTNADDLKDKDWGILNPTTKIILQKNEGSLIDIDIDGPLVTNKIFSVDWDFENMGIGGLDAEFRDIFRRAFASRVFPPSIVKKLGVNHVKGMLLYGPPGTGKTLIARQIGKMLNGKEPKIVAGPSILNKYVGQSEENIRALFLDAEMEQKQKGDDSGLHIIIFDELDAICKSRGSRAGDTGVGDSIVNQLLTKIDGVESLNNILVIGMTNRKDMIDEALLRPGRLEVHVEISLPDEHGRVQIFKIHTAKMNKEGALASDVHVEEYAKITRNYSGAEIEGVVKSAISYAFSRQVDTKNIKKVEIKPEDVKVTDQDFQRAIKEVRPSFGAVEDQFDNYAQNGIINFGPTFDKLLKSSLTFVEQAKNSSRTPLVSVLLYGKPGSGKSSLASTIAKESNYPFVRIISPNDLIGYNEAAKGQKITKVFEDSYKSPLSCIVVDEIERLIEYVPIGARFSNLILQLLHILLKKTPPKGHKLLVFATTSNPEILKDMDLMDCFATTLMVPSITNRDEFKVVLKALGGLSSSEIDQAASYFSTPITIKQLIMVIEMARQEEGSLVNNIRLCLEDFQLRNL</sequence>
<dbReference type="SUPFAM" id="SSF54585">
    <property type="entry name" value="Cdc48 domain 2-like"/>
    <property type="match status" value="1"/>
</dbReference>
<dbReference type="GO" id="GO:0035494">
    <property type="term" value="P:SNARE complex disassembly"/>
    <property type="evidence" value="ECO:0007669"/>
    <property type="project" value="InterPro"/>
</dbReference>
<dbReference type="Pfam" id="PF17862">
    <property type="entry name" value="AAA_lid_3"/>
    <property type="match status" value="1"/>
</dbReference>
<dbReference type="InterPro" id="IPR029067">
    <property type="entry name" value="CDC48_domain_2-like_sf"/>
</dbReference>
<comment type="similarity">
    <text evidence="1 6">Belongs to the AAA ATPase family.</text>
</comment>
<evidence type="ECO:0000313" key="8">
    <source>
        <dbReference type="EMBL" id="KAF2076106.1"/>
    </source>
</evidence>
<dbReference type="InterPro" id="IPR003593">
    <property type="entry name" value="AAA+_ATPase"/>
</dbReference>
<dbReference type="Proteomes" id="UP000695562">
    <property type="component" value="Unassembled WGS sequence"/>
</dbReference>
<evidence type="ECO:0000256" key="2">
    <source>
        <dbReference type="ARBA" id="ARBA00022448"/>
    </source>
</evidence>
<evidence type="ECO:0000256" key="3">
    <source>
        <dbReference type="ARBA" id="ARBA00022741"/>
    </source>
</evidence>
<dbReference type="EC" id="3.6.4.6" evidence="6"/>
<dbReference type="AlphaFoldDB" id="A0A8J4Q7Q9"/>
<dbReference type="PANTHER" id="PTHR23078:SF3">
    <property type="entry name" value="VESICLE-FUSING ATPASE"/>
    <property type="match status" value="1"/>
</dbReference>
<evidence type="ECO:0000256" key="4">
    <source>
        <dbReference type="ARBA" id="ARBA00022840"/>
    </source>
</evidence>
<proteinExistence type="inferred from homology"/>
<dbReference type="EMBL" id="AJWJ01000072">
    <property type="protein sequence ID" value="KAF2076106.1"/>
    <property type="molecule type" value="Genomic_DNA"/>
</dbReference>
<dbReference type="InterPro" id="IPR003960">
    <property type="entry name" value="ATPase_AAA_CS"/>
</dbReference>
<dbReference type="InterPro" id="IPR027417">
    <property type="entry name" value="P-loop_NTPase"/>
</dbReference>
<dbReference type="GO" id="GO:0005795">
    <property type="term" value="C:Golgi stack"/>
    <property type="evidence" value="ECO:0007669"/>
    <property type="project" value="TreeGrafter"/>
</dbReference>